<feature type="signal peptide" evidence="2">
    <location>
        <begin position="1"/>
        <end position="21"/>
    </location>
</feature>
<dbReference type="InParanoid" id="A0A1H8Z6S6"/>
<evidence type="ECO:0000313" key="4">
    <source>
        <dbReference type="Proteomes" id="UP000199021"/>
    </source>
</evidence>
<feature type="region of interest" description="Disordered" evidence="1">
    <location>
        <begin position="81"/>
        <end position="127"/>
    </location>
</feature>
<dbReference type="AlphaFoldDB" id="A0A1H8Z6S6"/>
<evidence type="ECO:0000313" key="3">
    <source>
        <dbReference type="EMBL" id="SEP60086.1"/>
    </source>
</evidence>
<reference evidence="4" key="1">
    <citation type="submission" date="2016-10" db="EMBL/GenBank/DDBJ databases">
        <authorList>
            <person name="Varghese N."/>
            <person name="Submissions S."/>
        </authorList>
    </citation>
    <scope>NUCLEOTIDE SEQUENCE [LARGE SCALE GENOMIC DNA]</scope>
    <source>
        <strain evidence="4">DSM 24740</strain>
    </source>
</reference>
<dbReference type="STRING" id="478744.SAMN05444359_101199"/>
<dbReference type="OrthoDB" id="1494268at2"/>
<evidence type="ECO:0000256" key="2">
    <source>
        <dbReference type="SAM" id="SignalP"/>
    </source>
</evidence>
<sequence>MFNFKLIIALFVFMLSTVSLTAGSSPVLMVTDSLPNGTDQARLEQIEKKLARSPHYKNPNAGGRLAVFNRNAPEATVSRKEILTGPAYKNRKRGRVPADTTAKTGTTRPRLMGPRYKNRRFKSHRPQ</sequence>
<accession>A0A1H8Z6S6</accession>
<proteinExistence type="predicted"/>
<evidence type="ECO:0000256" key="1">
    <source>
        <dbReference type="SAM" id="MobiDB-lite"/>
    </source>
</evidence>
<dbReference type="RefSeq" id="WP_090164934.1">
    <property type="nucleotide sequence ID" value="NZ_FOFB01000001.1"/>
</dbReference>
<feature type="compositionally biased region" description="Basic residues" evidence="1">
    <location>
        <begin position="116"/>
        <end position="127"/>
    </location>
</feature>
<organism evidence="3 4">
    <name type="scientific">Neolewinella agarilytica</name>
    <dbReference type="NCBI Taxonomy" id="478744"/>
    <lineage>
        <taxon>Bacteria</taxon>
        <taxon>Pseudomonadati</taxon>
        <taxon>Bacteroidota</taxon>
        <taxon>Saprospiria</taxon>
        <taxon>Saprospirales</taxon>
        <taxon>Lewinellaceae</taxon>
        <taxon>Neolewinella</taxon>
    </lineage>
</organism>
<protein>
    <submittedName>
        <fullName evidence="3">Uncharacterized protein</fullName>
    </submittedName>
</protein>
<gene>
    <name evidence="3" type="ORF">SAMN05444359_101199</name>
</gene>
<name>A0A1H8Z6S6_9BACT</name>
<keyword evidence="2" id="KW-0732">Signal</keyword>
<keyword evidence="4" id="KW-1185">Reference proteome</keyword>
<dbReference type="EMBL" id="FOFB01000001">
    <property type="protein sequence ID" value="SEP60086.1"/>
    <property type="molecule type" value="Genomic_DNA"/>
</dbReference>
<feature type="chain" id="PRO_5011743609" evidence="2">
    <location>
        <begin position="22"/>
        <end position="127"/>
    </location>
</feature>
<dbReference type="Proteomes" id="UP000199021">
    <property type="component" value="Unassembled WGS sequence"/>
</dbReference>